<sequence length="199" mass="22703">MVKPPGHAWGRDIDNDPLVEQSRRQGGSGIERRIQRDRLTCGLGEGSICQQCCDEHERARRQLQPTHILTGAKDQQPAKARCLACVIHRLVPRQRLARKHSVANAVDGEAGDERGARRMQTHNRPRERRSVELRQPFTGDRRRVRRVHRRIERPIQPCQIGEVGPGGEWWQLGKKRRKSGPVGGETGLRRWLGEDESSC</sequence>
<organism evidence="2 3">
    <name type="scientific">Defluviicoccus vanus</name>
    <dbReference type="NCBI Taxonomy" id="111831"/>
    <lineage>
        <taxon>Bacteria</taxon>
        <taxon>Pseudomonadati</taxon>
        <taxon>Pseudomonadota</taxon>
        <taxon>Alphaproteobacteria</taxon>
        <taxon>Rhodospirillales</taxon>
        <taxon>Rhodospirillaceae</taxon>
        <taxon>Defluviicoccus</taxon>
    </lineage>
</organism>
<feature type="region of interest" description="Disordered" evidence="1">
    <location>
        <begin position="166"/>
        <end position="199"/>
    </location>
</feature>
<dbReference type="KEGG" id="dvn:HQ394_00805"/>
<dbReference type="AlphaFoldDB" id="A0A7H1MXI3"/>
<gene>
    <name evidence="2" type="ORF">HQ394_00805</name>
</gene>
<keyword evidence="3" id="KW-1185">Reference proteome</keyword>
<feature type="region of interest" description="Disordered" evidence="1">
    <location>
        <begin position="101"/>
        <end position="140"/>
    </location>
</feature>
<reference evidence="2 3" key="1">
    <citation type="submission" date="2020-05" db="EMBL/GenBank/DDBJ databases">
        <title>Complete closed genome sequence of Defluviicoccus vanus.</title>
        <authorList>
            <person name="Bessarab I."/>
            <person name="Arumugam K."/>
            <person name="Maszenan A.M."/>
            <person name="Seviour R.J."/>
            <person name="Williams R.B."/>
        </authorList>
    </citation>
    <scope>NUCLEOTIDE SEQUENCE [LARGE SCALE GENOMIC DNA]</scope>
    <source>
        <strain evidence="2 3">Ben 114</strain>
    </source>
</reference>
<dbReference type="RefSeq" id="WP_190261611.1">
    <property type="nucleotide sequence ID" value="NZ_CP053923.1"/>
</dbReference>
<name>A0A7H1MXI3_9PROT</name>
<proteinExistence type="predicted"/>
<accession>A0A7H1MXI3</accession>
<dbReference type="Proteomes" id="UP000516369">
    <property type="component" value="Chromosome"/>
</dbReference>
<protein>
    <submittedName>
        <fullName evidence="2">Uncharacterized protein</fullName>
    </submittedName>
</protein>
<dbReference type="EMBL" id="CP053923">
    <property type="protein sequence ID" value="QNT68169.1"/>
    <property type="molecule type" value="Genomic_DNA"/>
</dbReference>
<evidence type="ECO:0000313" key="3">
    <source>
        <dbReference type="Proteomes" id="UP000516369"/>
    </source>
</evidence>
<evidence type="ECO:0000313" key="2">
    <source>
        <dbReference type="EMBL" id="QNT68169.1"/>
    </source>
</evidence>
<evidence type="ECO:0000256" key="1">
    <source>
        <dbReference type="SAM" id="MobiDB-lite"/>
    </source>
</evidence>
<feature type="region of interest" description="Disordered" evidence="1">
    <location>
        <begin position="1"/>
        <end position="31"/>
    </location>
</feature>
<feature type="compositionally biased region" description="Basic residues" evidence="1">
    <location>
        <begin position="117"/>
        <end position="127"/>
    </location>
</feature>